<protein>
    <submittedName>
        <fullName evidence="1">Uncharacterized protein</fullName>
    </submittedName>
</protein>
<proteinExistence type="predicted"/>
<organism evidence="1 2">
    <name type="scientific">Panacibacter ginsenosidivorans</name>
    <dbReference type="NCBI Taxonomy" id="1813871"/>
    <lineage>
        <taxon>Bacteria</taxon>
        <taxon>Pseudomonadati</taxon>
        <taxon>Bacteroidota</taxon>
        <taxon>Chitinophagia</taxon>
        <taxon>Chitinophagales</taxon>
        <taxon>Chitinophagaceae</taxon>
        <taxon>Panacibacter</taxon>
    </lineage>
</organism>
<dbReference type="RefSeq" id="WP_147187882.1">
    <property type="nucleotide sequence ID" value="NZ_CP042435.1"/>
</dbReference>
<dbReference type="OrthoDB" id="1522652at2"/>
<dbReference type="EMBL" id="CP042435">
    <property type="protein sequence ID" value="QEC66082.1"/>
    <property type="molecule type" value="Genomic_DNA"/>
</dbReference>
<dbReference type="Proteomes" id="UP000321533">
    <property type="component" value="Chromosome"/>
</dbReference>
<gene>
    <name evidence="1" type="ORF">FRZ67_01715</name>
</gene>
<evidence type="ECO:0000313" key="2">
    <source>
        <dbReference type="Proteomes" id="UP000321533"/>
    </source>
</evidence>
<dbReference type="AlphaFoldDB" id="A0A5B8V4E4"/>
<keyword evidence="2" id="KW-1185">Reference proteome</keyword>
<accession>A0A5B8V4E4</accession>
<reference evidence="1 2" key="1">
    <citation type="journal article" date="2016" name="Int. J. Syst. Evol. Microbiol.">
        <title>Panacibacter ginsenosidivorans gen. nov., sp. nov., with ginsenoside converting activity isolated from soil of a ginseng field.</title>
        <authorList>
            <person name="Siddiqi M.Z."/>
            <person name="Muhammad Shafi S."/>
            <person name="Choi K.D."/>
            <person name="Im W.T."/>
        </authorList>
    </citation>
    <scope>NUCLEOTIDE SEQUENCE [LARGE SCALE GENOMIC DNA]</scope>
    <source>
        <strain evidence="1 2">Gsoil1550</strain>
    </source>
</reference>
<dbReference type="KEGG" id="pgin:FRZ67_01715"/>
<sequence length="93" mass="10757">MYNQSSTDSIIINKIEDLLFIEVKDNSGKEAEYSIQSENERIIRKGRFKGHLIQLCLSHLASGYYKLFLVRDDNDIITYPFEKQSGQLLSLGR</sequence>
<evidence type="ECO:0000313" key="1">
    <source>
        <dbReference type="EMBL" id="QEC66082.1"/>
    </source>
</evidence>
<name>A0A5B8V4E4_9BACT</name>